<dbReference type="PRINTS" id="PR00123">
    <property type="entry name" value="ATPASEA"/>
</dbReference>
<accession>A0A515KYY2</accession>
<feature type="transmembrane region" description="Helical" evidence="12">
    <location>
        <begin position="163"/>
        <end position="188"/>
    </location>
</feature>
<keyword evidence="7 12" id="KW-1133">Transmembrane helix</keyword>
<keyword evidence="4" id="KW-0138">CF(0)</keyword>
<reference evidence="14" key="1">
    <citation type="journal article" date="2019" name="Infect. Genet. Evol.">
        <title>Characterization of the complete mitochondrial genome of Centrorhynchus milvus (Acanthocephala: Polymorphida) and its phylogenetic implications.</title>
        <authorList>
            <person name="Muhammad N."/>
            <person name="Suleman"/>
            <person name="Ma J."/>
            <person name="Khan M.S."/>
            <person name="Wu S.S."/>
            <person name="Zhu X.Q."/>
            <person name="Li L."/>
        </authorList>
    </citation>
    <scope>NUCLEOTIDE SEQUENCE</scope>
    <source>
        <strain evidence="14">Pakistan</strain>
    </source>
</reference>
<keyword evidence="5 12" id="KW-0812">Transmembrane</keyword>
<dbReference type="Pfam" id="PF00119">
    <property type="entry name" value="ATP-synt_A"/>
    <property type="match status" value="1"/>
</dbReference>
<proteinExistence type="inferred from homology"/>
<evidence type="ECO:0000256" key="2">
    <source>
        <dbReference type="ARBA" id="ARBA00006810"/>
    </source>
</evidence>
<evidence type="ECO:0000313" key="14">
    <source>
        <dbReference type="EMBL" id="QDM37024.1"/>
    </source>
</evidence>
<dbReference type="CDD" id="cd00310">
    <property type="entry name" value="ATP-synt_Fo_a_6"/>
    <property type="match status" value="1"/>
</dbReference>
<feature type="transmembrane region" description="Helical" evidence="12">
    <location>
        <begin position="133"/>
        <end position="157"/>
    </location>
</feature>
<protein>
    <recommendedName>
        <fullName evidence="11">ATP synthase subunit a</fullName>
    </recommendedName>
</protein>
<keyword evidence="14" id="KW-0496">Mitochondrion</keyword>
<comment type="subcellular location">
    <subcellularLocation>
        <location evidence="1">Membrane</location>
        <topology evidence="1">Multi-pass membrane protein</topology>
    </subcellularLocation>
    <subcellularLocation>
        <location evidence="11">Mitochondrion inner membrane</location>
        <topology evidence="11">Multi-pass membrane protein</topology>
    </subcellularLocation>
</comment>
<sequence length="189" mass="19855">MGFISSCIVLLGVGVVWRGVSGESLRVLGNPAELGVWASLTCLGVMGLWVMDNLAGLFLGTSVSVGYGVVLLFGVSLWAWGELEKSADGGLVGYCSHYSVQGLQGMLVLFLPFMELLSILIRPLTLSVRLSTNITSGHVLLTMVSILGAGGFVWGSLVLSGGWLLGLLEVFVGVLQGGIFSLLVGIYME</sequence>
<keyword evidence="10" id="KW-0066">ATP synthesis</keyword>
<evidence type="ECO:0000256" key="5">
    <source>
        <dbReference type="ARBA" id="ARBA00022692"/>
    </source>
</evidence>
<evidence type="ECO:0000256" key="9">
    <source>
        <dbReference type="ARBA" id="ARBA00023136"/>
    </source>
</evidence>
<dbReference type="InterPro" id="IPR035908">
    <property type="entry name" value="F0_ATP_A_sf"/>
</dbReference>
<feature type="chain" id="PRO_5021896758" description="ATP synthase subunit a" evidence="13">
    <location>
        <begin position="23"/>
        <end position="189"/>
    </location>
</feature>
<keyword evidence="3" id="KW-0813">Transport</keyword>
<evidence type="ECO:0000256" key="4">
    <source>
        <dbReference type="ARBA" id="ARBA00022547"/>
    </source>
</evidence>
<feature type="transmembrane region" description="Helical" evidence="12">
    <location>
        <begin position="100"/>
        <end position="121"/>
    </location>
</feature>
<evidence type="ECO:0000256" key="11">
    <source>
        <dbReference type="RuleBase" id="RU004450"/>
    </source>
</evidence>
<gene>
    <name evidence="14" type="primary">ATP6</name>
</gene>
<comment type="similarity">
    <text evidence="2">Belongs to the ATPase A chain family.</text>
</comment>
<feature type="transmembrane region" description="Helical" evidence="12">
    <location>
        <begin position="58"/>
        <end position="80"/>
    </location>
</feature>
<keyword evidence="9 12" id="KW-0472">Membrane</keyword>
<dbReference type="GO" id="GO:0015986">
    <property type="term" value="P:proton motive force-driven ATP synthesis"/>
    <property type="evidence" value="ECO:0007669"/>
    <property type="project" value="InterPro"/>
</dbReference>
<evidence type="ECO:0000256" key="1">
    <source>
        <dbReference type="ARBA" id="ARBA00004141"/>
    </source>
</evidence>
<dbReference type="SUPFAM" id="SSF81336">
    <property type="entry name" value="F1F0 ATP synthase subunit A"/>
    <property type="match status" value="1"/>
</dbReference>
<geneLocation type="mitochondrion" evidence="14"/>
<dbReference type="EMBL" id="MK922344">
    <property type="protein sequence ID" value="QDM37024.1"/>
    <property type="molecule type" value="Genomic_DNA"/>
</dbReference>
<evidence type="ECO:0000256" key="13">
    <source>
        <dbReference type="SAM" id="SignalP"/>
    </source>
</evidence>
<keyword evidence="13" id="KW-0732">Signal</keyword>
<evidence type="ECO:0000256" key="10">
    <source>
        <dbReference type="ARBA" id="ARBA00023310"/>
    </source>
</evidence>
<name>A0A515KYY2_9BILA</name>
<organism evidence="14">
    <name type="scientific">Centrorhynchus milvus</name>
    <dbReference type="NCBI Taxonomy" id="2594319"/>
    <lineage>
        <taxon>Eukaryota</taxon>
        <taxon>Metazoa</taxon>
        <taxon>Spiralia</taxon>
        <taxon>Lophotrochozoa</taxon>
        <taxon>Acanthocephala</taxon>
        <taxon>Palaeacanthocephala</taxon>
        <taxon>Polymorphida</taxon>
        <taxon>Centrorhynchidae</taxon>
        <taxon>Centrorhynchus</taxon>
    </lineage>
</organism>
<evidence type="ECO:0000256" key="3">
    <source>
        <dbReference type="ARBA" id="ARBA00022448"/>
    </source>
</evidence>
<keyword evidence="8" id="KW-0406">Ion transport</keyword>
<dbReference type="GO" id="GO:0015078">
    <property type="term" value="F:proton transmembrane transporter activity"/>
    <property type="evidence" value="ECO:0007669"/>
    <property type="project" value="InterPro"/>
</dbReference>
<evidence type="ECO:0000256" key="8">
    <source>
        <dbReference type="ARBA" id="ARBA00023065"/>
    </source>
</evidence>
<feature type="signal peptide" evidence="13">
    <location>
        <begin position="1"/>
        <end position="22"/>
    </location>
</feature>
<evidence type="ECO:0000256" key="12">
    <source>
        <dbReference type="SAM" id="Phobius"/>
    </source>
</evidence>
<keyword evidence="6" id="KW-0375">Hydrogen ion transport</keyword>
<dbReference type="GO" id="GO:0005743">
    <property type="term" value="C:mitochondrial inner membrane"/>
    <property type="evidence" value="ECO:0007669"/>
    <property type="project" value="UniProtKB-SubCell"/>
</dbReference>
<evidence type="ECO:0000256" key="6">
    <source>
        <dbReference type="ARBA" id="ARBA00022781"/>
    </source>
</evidence>
<dbReference type="Gene3D" id="1.20.120.220">
    <property type="entry name" value="ATP synthase, F0 complex, subunit A"/>
    <property type="match status" value="1"/>
</dbReference>
<feature type="transmembrane region" description="Helical" evidence="12">
    <location>
        <begin position="34"/>
        <end position="51"/>
    </location>
</feature>
<dbReference type="AlphaFoldDB" id="A0A515KYY2"/>
<evidence type="ECO:0000256" key="7">
    <source>
        <dbReference type="ARBA" id="ARBA00022989"/>
    </source>
</evidence>
<dbReference type="GO" id="GO:0045259">
    <property type="term" value="C:proton-transporting ATP synthase complex"/>
    <property type="evidence" value="ECO:0007669"/>
    <property type="project" value="UniProtKB-KW"/>
</dbReference>
<dbReference type="InterPro" id="IPR000568">
    <property type="entry name" value="ATP_synth_F0_asu"/>
</dbReference>